<reference evidence="2" key="1">
    <citation type="journal article" date="2019" name="Int. J. Syst. Evol. Microbiol.">
        <title>The Global Catalogue of Microorganisms (GCM) 10K type strain sequencing project: providing services to taxonomists for standard genome sequencing and annotation.</title>
        <authorList>
            <consortium name="The Broad Institute Genomics Platform"/>
            <consortium name="The Broad Institute Genome Sequencing Center for Infectious Disease"/>
            <person name="Wu L."/>
            <person name="Ma J."/>
        </authorList>
    </citation>
    <scope>NUCLEOTIDE SEQUENCE [LARGE SCALE GENOMIC DNA]</scope>
    <source>
        <strain evidence="2">CGMCC 1.7003</strain>
    </source>
</reference>
<evidence type="ECO:0000313" key="2">
    <source>
        <dbReference type="Proteomes" id="UP000659697"/>
    </source>
</evidence>
<comment type="caution">
    <text evidence="1">The sequence shown here is derived from an EMBL/GenBank/DDBJ whole genome shotgun (WGS) entry which is preliminary data.</text>
</comment>
<dbReference type="EMBL" id="BNAO01000001">
    <property type="protein sequence ID" value="GHG61454.1"/>
    <property type="molecule type" value="Genomic_DNA"/>
</dbReference>
<dbReference type="PROSITE" id="PS51257">
    <property type="entry name" value="PROKAR_LIPOPROTEIN"/>
    <property type="match status" value="1"/>
</dbReference>
<sequence length="280" mass="31744">MKTLLVIIALSLSACSKTSNPEDFGKEIFLLLKSQNMDKLSALAPTEDDFYLMLAKRNEHSNEFAGLTPSEIAKHAALLKSEIKNNTEEIISFGKLHGGWNSSSLEKVDVRHFDDQHKSSEYSSSAAIVLHINFNSKRYKIVFNNLVRAERGWFIMEPPKWAGLEYDPQFEKLLGKTTKLHRGQLLSCLDLDSLIIVEAIHAVESERHNVIKLFKEGKCDITELSTGLTVTIIELSKHYSSDYLKGKSKVPFDYIKISYELDGKKQDKWTFGHSILPLPQ</sequence>
<gene>
    <name evidence="1" type="ORF">GCM10010919_05920</name>
</gene>
<evidence type="ECO:0000313" key="1">
    <source>
        <dbReference type="EMBL" id="GHG61454.1"/>
    </source>
</evidence>
<dbReference type="RefSeq" id="WP_189429998.1">
    <property type="nucleotide sequence ID" value="NZ_BNAO01000001.1"/>
</dbReference>
<accession>A0ABQ3KU71</accession>
<name>A0ABQ3KU71_9ALTE</name>
<evidence type="ECO:0008006" key="3">
    <source>
        <dbReference type="Google" id="ProtNLM"/>
    </source>
</evidence>
<protein>
    <recommendedName>
        <fullName evidence="3">Lipoprotein</fullName>
    </recommendedName>
</protein>
<proteinExistence type="predicted"/>
<keyword evidence="2" id="KW-1185">Reference proteome</keyword>
<organism evidence="1 2">
    <name type="scientific">Alishewanella longhuensis</name>
    <dbReference type="NCBI Taxonomy" id="1091037"/>
    <lineage>
        <taxon>Bacteria</taxon>
        <taxon>Pseudomonadati</taxon>
        <taxon>Pseudomonadota</taxon>
        <taxon>Gammaproteobacteria</taxon>
        <taxon>Alteromonadales</taxon>
        <taxon>Alteromonadaceae</taxon>
        <taxon>Alishewanella</taxon>
    </lineage>
</organism>
<dbReference type="Proteomes" id="UP000659697">
    <property type="component" value="Unassembled WGS sequence"/>
</dbReference>